<keyword evidence="1 3" id="KW-0808">Transferase</keyword>
<dbReference type="InterPro" id="IPR016181">
    <property type="entry name" value="Acyl_CoA_acyltransferase"/>
</dbReference>
<dbReference type="SUPFAM" id="SSF55729">
    <property type="entry name" value="Acyl-CoA N-acyltransferases (Nat)"/>
    <property type="match status" value="1"/>
</dbReference>
<evidence type="ECO:0000313" key="7">
    <source>
        <dbReference type="Ensembl" id="ENSPMRP00000016829.1"/>
    </source>
</evidence>
<dbReference type="EC" id="2.3.1.-" evidence="3"/>
<dbReference type="PANTHER" id="PTHR15298:SF1">
    <property type="entry name" value="GLYCINE N-ACYLTRANSFERASE-LIKE PROTEIN"/>
    <property type="match status" value="1"/>
</dbReference>
<dbReference type="PANTHER" id="PTHR15298">
    <property type="entry name" value="L-COA N-ACYLTRANSFERASE-RELATED"/>
    <property type="match status" value="1"/>
</dbReference>
<evidence type="ECO:0000259" key="6">
    <source>
        <dbReference type="Pfam" id="PF08444"/>
    </source>
</evidence>
<comment type="similarity">
    <text evidence="3">Belongs to the glycine N-acyltransferase family.</text>
</comment>
<dbReference type="Pfam" id="PF06021">
    <property type="entry name" value="Gly_acyl_tr_N"/>
    <property type="match status" value="1"/>
</dbReference>
<reference evidence="7" key="2">
    <citation type="submission" date="2025-08" db="UniProtKB">
        <authorList>
            <consortium name="Ensembl"/>
        </authorList>
    </citation>
    <scope>IDENTIFICATION</scope>
</reference>
<evidence type="ECO:0000313" key="8">
    <source>
        <dbReference type="Proteomes" id="UP000472272"/>
    </source>
</evidence>
<dbReference type="GO" id="GO:0005739">
    <property type="term" value="C:mitochondrion"/>
    <property type="evidence" value="ECO:0007669"/>
    <property type="project" value="InterPro"/>
</dbReference>
<reference evidence="7" key="3">
    <citation type="submission" date="2025-09" db="UniProtKB">
        <authorList>
            <consortium name="Ensembl"/>
        </authorList>
    </citation>
    <scope>IDENTIFICATION</scope>
</reference>
<organism evidence="7 8">
    <name type="scientific">Podarcis muralis</name>
    <name type="common">Wall lizard</name>
    <name type="synonym">Lacerta muralis</name>
    <dbReference type="NCBI Taxonomy" id="64176"/>
    <lineage>
        <taxon>Eukaryota</taxon>
        <taxon>Metazoa</taxon>
        <taxon>Chordata</taxon>
        <taxon>Craniata</taxon>
        <taxon>Vertebrata</taxon>
        <taxon>Euteleostomi</taxon>
        <taxon>Lepidosauria</taxon>
        <taxon>Squamata</taxon>
        <taxon>Bifurcata</taxon>
        <taxon>Unidentata</taxon>
        <taxon>Episquamata</taxon>
        <taxon>Laterata</taxon>
        <taxon>Lacertibaenia</taxon>
        <taxon>Lacertidae</taxon>
        <taxon>Podarcis</taxon>
    </lineage>
</organism>
<dbReference type="Gene3D" id="3.40.630.30">
    <property type="match status" value="1"/>
</dbReference>
<accession>A0A670IZM0</accession>
<dbReference type="AlphaFoldDB" id="A0A670IZM0"/>
<dbReference type="InterPro" id="IPR013652">
    <property type="entry name" value="Glycine_N-acyltransferase_C"/>
</dbReference>
<dbReference type="Pfam" id="PF08444">
    <property type="entry name" value="Gly_acyl_tr_C"/>
    <property type="match status" value="1"/>
</dbReference>
<keyword evidence="4" id="KW-0812">Transmembrane</keyword>
<keyword evidence="8" id="KW-1185">Reference proteome</keyword>
<dbReference type="InterPro" id="IPR010313">
    <property type="entry name" value="Glycine_N-acyltransferase"/>
</dbReference>
<dbReference type="Proteomes" id="UP000472272">
    <property type="component" value="Chromosome 1"/>
</dbReference>
<dbReference type="GeneTree" id="ENSGT00950000183133"/>
<name>A0A670IZM0_PODMU</name>
<protein>
    <recommendedName>
        <fullName evidence="3">Glycine N-acyltransferase-like protein</fullName>
        <ecNumber evidence="3">2.3.1.-</ecNumber>
    </recommendedName>
</protein>
<evidence type="ECO:0000256" key="2">
    <source>
        <dbReference type="ARBA" id="ARBA00023315"/>
    </source>
</evidence>
<evidence type="ECO:0000256" key="1">
    <source>
        <dbReference type="ARBA" id="ARBA00022679"/>
    </source>
</evidence>
<feature type="transmembrane region" description="Helical" evidence="4">
    <location>
        <begin position="291"/>
        <end position="308"/>
    </location>
</feature>
<reference evidence="7 8" key="1">
    <citation type="journal article" date="2019" name="Proc. Natl. Acad. Sci. U.S.A.">
        <title>Regulatory changes in pterin and carotenoid genes underlie balanced color polymorphisms in the wall lizard.</title>
        <authorList>
            <person name="Andrade P."/>
            <person name="Pinho C."/>
            <person name="Perez I de Lanuza G."/>
            <person name="Afonso S."/>
            <person name="Brejcha J."/>
            <person name="Rubin C.J."/>
            <person name="Wallerman O."/>
            <person name="Pereira P."/>
            <person name="Sabatino S.J."/>
            <person name="Bellati A."/>
            <person name="Pellitteri-Rosa D."/>
            <person name="Bosakova Z."/>
            <person name="Bunikis I."/>
            <person name="Carretero M.A."/>
            <person name="Feiner N."/>
            <person name="Marsik P."/>
            <person name="Pauperio F."/>
            <person name="Salvi D."/>
            <person name="Soler L."/>
            <person name="While G.M."/>
            <person name="Uller T."/>
            <person name="Font E."/>
            <person name="Andersson L."/>
            <person name="Carneiro M."/>
        </authorList>
    </citation>
    <scope>NUCLEOTIDE SEQUENCE</scope>
</reference>
<dbReference type="GO" id="GO:0047961">
    <property type="term" value="F:glycine N-acyltransferase activity"/>
    <property type="evidence" value="ECO:0007669"/>
    <property type="project" value="InterPro"/>
</dbReference>
<feature type="domain" description="Glycine N-acyltransferase N-terminal" evidence="5">
    <location>
        <begin position="1"/>
        <end position="209"/>
    </location>
</feature>
<evidence type="ECO:0000256" key="3">
    <source>
        <dbReference type="RuleBase" id="RU368002"/>
    </source>
</evidence>
<proteinExistence type="inferred from homology"/>
<evidence type="ECO:0000259" key="5">
    <source>
        <dbReference type="Pfam" id="PF06021"/>
    </source>
</evidence>
<dbReference type="Ensembl" id="ENSPMRT00000017936.1">
    <property type="protein sequence ID" value="ENSPMRP00000016829.1"/>
    <property type="gene ID" value="ENSPMRG00000011181.1"/>
</dbReference>
<keyword evidence="4" id="KW-1133">Transmembrane helix</keyword>
<dbReference type="OMA" id="QTHICHT"/>
<keyword evidence="4" id="KW-0472">Membrane</keyword>
<sequence>MLILSCASKLQLLETLLKRNLPQTVAVYGAVVNINRGNPVGHEVIVDSWPDCKAVLTRPRTEADTDNTDLYKNIYAAFYWDLDVYRRLLLDTDAVNWKQNFRLYGKRQFFLRENPYVQKQTGFLLATYSGCWPVLTCVGLDDLSQKGGSWVLPTSLSILFLPVISSRLDPSFTISTLQSSHVDILNETWPHGGNEQSRRFLDNMVKCFPSICILDSNGHPISWSIMDPLGAQIHGYTLPSHRRRGYLAIVMRALSMQIHAAGCPVYGHTALNNVQTQNLLDYMVLPKVTGWQWWPIFFGTMGIFANLIKCH</sequence>
<evidence type="ECO:0000256" key="4">
    <source>
        <dbReference type="SAM" id="Phobius"/>
    </source>
</evidence>
<dbReference type="InterPro" id="IPR015938">
    <property type="entry name" value="Glycine_N-acyltransferase_N"/>
</dbReference>
<feature type="domain" description="Glycine N-acyltransferase C-terminal" evidence="6">
    <location>
        <begin position="211"/>
        <end position="294"/>
    </location>
</feature>
<keyword evidence="2 3" id="KW-0012">Acyltransferase</keyword>